<dbReference type="InterPro" id="IPR028994">
    <property type="entry name" value="Integrin_alpha_N"/>
</dbReference>
<feature type="non-terminal residue" evidence="1">
    <location>
        <position position="181"/>
    </location>
</feature>
<dbReference type="EMBL" id="UINC01200329">
    <property type="protein sequence ID" value="SVE19167.1"/>
    <property type="molecule type" value="Genomic_DNA"/>
</dbReference>
<gene>
    <name evidence="1" type="ORF">METZ01_LOCUS472021</name>
</gene>
<evidence type="ECO:0000313" key="1">
    <source>
        <dbReference type="EMBL" id="SVE19167.1"/>
    </source>
</evidence>
<sequence>MKKMVFLFLLVANISLIHAQSSDIDSVKALKVDKNILELSQSTIDIFQLYGLQFYINQYYNVSDWNNDGLGDLVIMIGYNEAINDDDYLSLFLQKKTDQKIEFIEDPNYLMSAQGLIEDFNSSVGDLNGDNLLDIVLSTHNYHGPEGKQPSYYLGKNETTDKLFINTGEGLTRFELDTTTI</sequence>
<organism evidence="1">
    <name type="scientific">marine metagenome</name>
    <dbReference type="NCBI Taxonomy" id="408172"/>
    <lineage>
        <taxon>unclassified sequences</taxon>
        <taxon>metagenomes</taxon>
        <taxon>ecological metagenomes</taxon>
    </lineage>
</organism>
<protein>
    <recommendedName>
        <fullName evidence="2">VCBS repeat-containing protein</fullName>
    </recommendedName>
</protein>
<accession>A0A383BGA9</accession>
<name>A0A383BGA9_9ZZZZ</name>
<dbReference type="Gene3D" id="2.130.10.130">
    <property type="entry name" value="Integrin alpha, N-terminal"/>
    <property type="match status" value="1"/>
</dbReference>
<dbReference type="SUPFAM" id="SSF69318">
    <property type="entry name" value="Integrin alpha N-terminal domain"/>
    <property type="match status" value="1"/>
</dbReference>
<dbReference type="AlphaFoldDB" id="A0A383BGA9"/>
<reference evidence="1" key="1">
    <citation type="submission" date="2018-05" db="EMBL/GenBank/DDBJ databases">
        <authorList>
            <person name="Lanie J.A."/>
            <person name="Ng W.-L."/>
            <person name="Kazmierczak K.M."/>
            <person name="Andrzejewski T.M."/>
            <person name="Davidsen T.M."/>
            <person name="Wayne K.J."/>
            <person name="Tettelin H."/>
            <person name="Glass J.I."/>
            <person name="Rusch D."/>
            <person name="Podicherti R."/>
            <person name="Tsui H.-C.T."/>
            <person name="Winkler M.E."/>
        </authorList>
    </citation>
    <scope>NUCLEOTIDE SEQUENCE</scope>
</reference>
<evidence type="ECO:0008006" key="2">
    <source>
        <dbReference type="Google" id="ProtNLM"/>
    </source>
</evidence>
<proteinExistence type="predicted"/>